<protein>
    <submittedName>
        <fullName evidence="2">Uncharacterized protein</fullName>
    </submittedName>
</protein>
<organism evidence="2 3">
    <name type="scientific">Candidatus Lloydbacteria bacterium RIFCSPHIGHO2_02_FULL_54_17</name>
    <dbReference type="NCBI Taxonomy" id="1798664"/>
    <lineage>
        <taxon>Bacteria</taxon>
        <taxon>Candidatus Lloydiibacteriota</taxon>
    </lineage>
</organism>
<proteinExistence type="predicted"/>
<dbReference type="Proteomes" id="UP000178636">
    <property type="component" value="Unassembled WGS sequence"/>
</dbReference>
<dbReference type="Gene3D" id="1.10.3210.10">
    <property type="entry name" value="Hypothetical protein af1432"/>
    <property type="match status" value="1"/>
</dbReference>
<gene>
    <name evidence="2" type="ORF">A3C93_06500</name>
</gene>
<accession>A0A1G2DCL0</accession>
<evidence type="ECO:0000313" key="3">
    <source>
        <dbReference type="Proteomes" id="UP000178636"/>
    </source>
</evidence>
<evidence type="ECO:0000313" key="2">
    <source>
        <dbReference type="EMBL" id="OGZ11152.1"/>
    </source>
</evidence>
<sequence>MSTSPEDEQSQIAPQESHEAHPSLEEIVQEAGLRLEDLDPEVVLRLQLLHEKSPTLVDEYHALQMEKKLFGYYAEKEPARAYSEGERRTIEVGTLFTDIGKTGPKAARRETQECITEIFGIDKNIDPQTPVLKFLEEHFPEDHPQRVVLLGEAGVKPDMTMRQFWNMHSGWTLEIVSAGGIPPEAIPAAALHHMVEGMNPQGILGEDDRFTRYYGENVAFDRAEKMVIMLDKYDAARRRGSKTHEEAIAYLRTHLGNNTHFKDDEEFLKLIDDIAVVLKDHPGYAN</sequence>
<dbReference type="STRING" id="1798664.A3C93_06500"/>
<comment type="caution">
    <text evidence="2">The sequence shown here is derived from an EMBL/GenBank/DDBJ whole genome shotgun (WGS) entry which is preliminary data.</text>
</comment>
<name>A0A1G2DCL0_9BACT</name>
<dbReference type="AlphaFoldDB" id="A0A1G2DCL0"/>
<feature type="region of interest" description="Disordered" evidence="1">
    <location>
        <begin position="1"/>
        <end position="22"/>
    </location>
</feature>
<reference evidence="2 3" key="1">
    <citation type="journal article" date="2016" name="Nat. Commun.">
        <title>Thousands of microbial genomes shed light on interconnected biogeochemical processes in an aquifer system.</title>
        <authorList>
            <person name="Anantharaman K."/>
            <person name="Brown C.T."/>
            <person name="Hug L.A."/>
            <person name="Sharon I."/>
            <person name="Castelle C.J."/>
            <person name="Probst A.J."/>
            <person name="Thomas B.C."/>
            <person name="Singh A."/>
            <person name="Wilkins M.J."/>
            <person name="Karaoz U."/>
            <person name="Brodie E.L."/>
            <person name="Williams K.H."/>
            <person name="Hubbard S.S."/>
            <person name="Banfield J.F."/>
        </authorList>
    </citation>
    <scope>NUCLEOTIDE SEQUENCE [LARGE SCALE GENOMIC DNA]</scope>
</reference>
<dbReference type="EMBL" id="MHLO01000037">
    <property type="protein sequence ID" value="OGZ11152.1"/>
    <property type="molecule type" value="Genomic_DNA"/>
</dbReference>
<evidence type="ECO:0000256" key="1">
    <source>
        <dbReference type="SAM" id="MobiDB-lite"/>
    </source>
</evidence>